<sequence length="429" mass="47933">MMGFLKTVLFVLLLSVIFQQGKKMLLPKLPQKGEGYAAPGWRKVADVFRRNIDTGSEPGGILTVYYQGELVVEFWGGYADVEGKVPWNKDVLSIYCSVTKFVGAIVLHMLVDRGLLEMSEPVIKYWPEFGQQNKERITVEQLLSHQAGLAAVDEKLSFYEFQNNPERVGRILAAQKPNWEPGHAFGYHGITSGLLMDQLVRRIDPKHRSLSTFFHEEVAEPFDIDFFIGLPLGESYRTARIYDIELLSFETLSATSYWNLMYTVLFSQNSLTYKSVNNPPEVMEDYMNNPYWREVPLASVTGFGTGGSIAKLMSIMSNGGAIDGQALLSASSVQRLQQPLVNGTDIILMRDMVFGPGPMIRRAPHGGIIFGHSGAGGQVGFADPKLGLGWSYLTNHHSVYAFADWPKVNELERVMYECVSGLQHKKESG</sequence>
<protein>
    <recommendedName>
        <fullName evidence="2">Beta-lactamase-related domain-containing protein</fullName>
    </recommendedName>
</protein>
<proteinExistence type="predicted"/>
<dbReference type="Pfam" id="PF00144">
    <property type="entry name" value="Beta-lactamase"/>
    <property type="match status" value="1"/>
</dbReference>
<dbReference type="Proteomes" id="UP001208570">
    <property type="component" value="Unassembled WGS sequence"/>
</dbReference>
<organism evidence="3 4">
    <name type="scientific">Paralvinella palmiformis</name>
    <dbReference type="NCBI Taxonomy" id="53620"/>
    <lineage>
        <taxon>Eukaryota</taxon>
        <taxon>Metazoa</taxon>
        <taxon>Spiralia</taxon>
        <taxon>Lophotrochozoa</taxon>
        <taxon>Annelida</taxon>
        <taxon>Polychaeta</taxon>
        <taxon>Sedentaria</taxon>
        <taxon>Canalipalpata</taxon>
        <taxon>Terebellida</taxon>
        <taxon>Terebelliformia</taxon>
        <taxon>Alvinellidae</taxon>
        <taxon>Paralvinella</taxon>
    </lineage>
</organism>
<reference evidence="3" key="1">
    <citation type="journal article" date="2023" name="Mol. Biol. Evol.">
        <title>Third-Generation Sequencing Reveals the Adaptive Role of the Epigenome in Three Deep-Sea Polychaetes.</title>
        <authorList>
            <person name="Perez M."/>
            <person name="Aroh O."/>
            <person name="Sun Y."/>
            <person name="Lan Y."/>
            <person name="Juniper S.K."/>
            <person name="Young C.R."/>
            <person name="Angers B."/>
            <person name="Qian P.Y."/>
        </authorList>
    </citation>
    <scope>NUCLEOTIDE SEQUENCE</scope>
    <source>
        <strain evidence="3">P08H-3</strain>
    </source>
</reference>
<name>A0AAD9N3A0_9ANNE</name>
<dbReference type="PANTHER" id="PTHR43319">
    <property type="entry name" value="BETA-LACTAMASE-RELATED"/>
    <property type="match status" value="1"/>
</dbReference>
<dbReference type="EMBL" id="JAODUP010000282">
    <property type="protein sequence ID" value="KAK2153863.1"/>
    <property type="molecule type" value="Genomic_DNA"/>
</dbReference>
<dbReference type="PANTHER" id="PTHR43319:SF3">
    <property type="entry name" value="BETA-LACTAMASE-RELATED DOMAIN-CONTAINING PROTEIN"/>
    <property type="match status" value="1"/>
</dbReference>
<dbReference type="SUPFAM" id="SSF56601">
    <property type="entry name" value="beta-lactamase/transpeptidase-like"/>
    <property type="match status" value="1"/>
</dbReference>
<accession>A0AAD9N3A0</accession>
<feature type="domain" description="Beta-lactamase-related" evidence="2">
    <location>
        <begin position="48"/>
        <end position="406"/>
    </location>
</feature>
<dbReference type="InterPro" id="IPR052907">
    <property type="entry name" value="Beta-lactamase/esterase"/>
</dbReference>
<evidence type="ECO:0000256" key="1">
    <source>
        <dbReference type="SAM" id="SignalP"/>
    </source>
</evidence>
<feature type="chain" id="PRO_5042256128" description="Beta-lactamase-related domain-containing protein" evidence="1">
    <location>
        <begin position="24"/>
        <end position="429"/>
    </location>
</feature>
<dbReference type="AlphaFoldDB" id="A0AAD9N3A0"/>
<keyword evidence="4" id="KW-1185">Reference proteome</keyword>
<gene>
    <name evidence="3" type="ORF">LSH36_282g00000</name>
</gene>
<evidence type="ECO:0000313" key="3">
    <source>
        <dbReference type="EMBL" id="KAK2153863.1"/>
    </source>
</evidence>
<evidence type="ECO:0000259" key="2">
    <source>
        <dbReference type="Pfam" id="PF00144"/>
    </source>
</evidence>
<dbReference type="Gene3D" id="3.40.710.10">
    <property type="entry name" value="DD-peptidase/beta-lactamase superfamily"/>
    <property type="match status" value="1"/>
</dbReference>
<dbReference type="InterPro" id="IPR012338">
    <property type="entry name" value="Beta-lactam/transpept-like"/>
</dbReference>
<feature type="signal peptide" evidence="1">
    <location>
        <begin position="1"/>
        <end position="23"/>
    </location>
</feature>
<evidence type="ECO:0000313" key="4">
    <source>
        <dbReference type="Proteomes" id="UP001208570"/>
    </source>
</evidence>
<keyword evidence="1" id="KW-0732">Signal</keyword>
<comment type="caution">
    <text evidence="3">The sequence shown here is derived from an EMBL/GenBank/DDBJ whole genome shotgun (WGS) entry which is preliminary data.</text>
</comment>
<dbReference type="InterPro" id="IPR001466">
    <property type="entry name" value="Beta-lactam-related"/>
</dbReference>